<evidence type="ECO:0000256" key="4">
    <source>
        <dbReference type="ARBA" id="ARBA00022989"/>
    </source>
</evidence>
<evidence type="ECO:0000256" key="3">
    <source>
        <dbReference type="ARBA" id="ARBA00022692"/>
    </source>
</evidence>
<keyword evidence="9" id="KW-1185">Reference proteome</keyword>
<evidence type="ECO:0000313" key="9">
    <source>
        <dbReference type="Proteomes" id="UP000798808"/>
    </source>
</evidence>
<dbReference type="PANTHER" id="PTHR43840:SF15">
    <property type="entry name" value="MITOCHONDRIAL METAL TRANSPORTER 1-RELATED"/>
    <property type="match status" value="1"/>
</dbReference>
<dbReference type="PANTHER" id="PTHR43840">
    <property type="entry name" value="MITOCHONDRIAL METAL TRANSPORTER 1-RELATED"/>
    <property type="match status" value="1"/>
</dbReference>
<keyword evidence="2" id="KW-0813">Transport</keyword>
<accession>A0ABW9RL91</accession>
<feature type="transmembrane region" description="Helical" evidence="6">
    <location>
        <begin position="137"/>
        <end position="162"/>
    </location>
</feature>
<dbReference type="Gene3D" id="1.20.1510.10">
    <property type="entry name" value="Cation efflux protein transmembrane domain"/>
    <property type="match status" value="1"/>
</dbReference>
<feature type="transmembrane region" description="Helical" evidence="6">
    <location>
        <begin position="189"/>
        <end position="209"/>
    </location>
</feature>
<feature type="transmembrane region" description="Helical" evidence="6">
    <location>
        <begin position="93"/>
        <end position="117"/>
    </location>
</feature>
<feature type="transmembrane region" description="Helical" evidence="6">
    <location>
        <begin position="57"/>
        <end position="81"/>
    </location>
</feature>
<comment type="caution">
    <text evidence="8">The sequence shown here is derived from an EMBL/GenBank/DDBJ whole genome shotgun (WGS) entry which is preliminary data.</text>
</comment>
<evidence type="ECO:0000256" key="6">
    <source>
        <dbReference type="SAM" id="Phobius"/>
    </source>
</evidence>
<evidence type="ECO:0000256" key="5">
    <source>
        <dbReference type="ARBA" id="ARBA00023136"/>
    </source>
</evidence>
<sequence>MGEERDKGKFINTESHELPPAQKEILAKGKKLEWITIFYLVTVIVSIYFVLGSSQAMKAAFLEDVLSIVPSVLFLIAYFFYDRRTPDHRYLYGLHKVFSVAFLLGSFALLGIGLFSFYDSSIALLKREHPTIGNIYIFGYSVWLGWVMILALLWSFIPAMILGRKKLPIAKKLHNKILFTDANTQKADWMTAGAAIIGIIGIGFGLWWADSVMAILISLSIMKDGFTRTKGAITDIIEQIPTKIDKDDEKHPLDFQIYWFFKNKDWVKDVRIRLRENGAVFFGEVFIIPSDPGMHADHLIDKIEEAYKEVRKIDWKVHDITIQPVKAFK</sequence>
<feature type="transmembrane region" description="Helical" evidence="6">
    <location>
        <begin position="32"/>
        <end position="51"/>
    </location>
</feature>
<keyword evidence="5 6" id="KW-0472">Membrane</keyword>
<protein>
    <submittedName>
        <fullName evidence="8">Cation transporter</fullName>
    </submittedName>
</protein>
<dbReference type="Pfam" id="PF01545">
    <property type="entry name" value="Cation_efflux"/>
    <property type="match status" value="1"/>
</dbReference>
<name>A0ABW9RL91_9BACT</name>
<dbReference type="RefSeq" id="WP_155170640.1">
    <property type="nucleotide sequence ID" value="NZ_BAAAFL010000049.1"/>
</dbReference>
<keyword evidence="4 6" id="KW-1133">Transmembrane helix</keyword>
<dbReference type="Proteomes" id="UP000798808">
    <property type="component" value="Unassembled WGS sequence"/>
</dbReference>
<evidence type="ECO:0000256" key="2">
    <source>
        <dbReference type="ARBA" id="ARBA00022448"/>
    </source>
</evidence>
<evidence type="ECO:0000256" key="1">
    <source>
        <dbReference type="ARBA" id="ARBA00004141"/>
    </source>
</evidence>
<proteinExistence type="predicted"/>
<dbReference type="InterPro" id="IPR058533">
    <property type="entry name" value="Cation_efflux_TM"/>
</dbReference>
<dbReference type="InterPro" id="IPR027469">
    <property type="entry name" value="Cation_efflux_TMD_sf"/>
</dbReference>
<dbReference type="SUPFAM" id="SSF161111">
    <property type="entry name" value="Cation efflux protein transmembrane domain-like"/>
    <property type="match status" value="1"/>
</dbReference>
<gene>
    <name evidence="8" type="ORF">E1163_06545</name>
</gene>
<organism evidence="8 9">
    <name type="scientific">Fulvivirga kasyanovii</name>
    <dbReference type="NCBI Taxonomy" id="396812"/>
    <lineage>
        <taxon>Bacteria</taxon>
        <taxon>Pseudomonadati</taxon>
        <taxon>Bacteroidota</taxon>
        <taxon>Cytophagia</taxon>
        <taxon>Cytophagales</taxon>
        <taxon>Fulvivirgaceae</taxon>
        <taxon>Fulvivirga</taxon>
    </lineage>
</organism>
<keyword evidence="3 6" id="KW-0812">Transmembrane</keyword>
<dbReference type="InterPro" id="IPR050291">
    <property type="entry name" value="CDF_Transporter"/>
</dbReference>
<evidence type="ECO:0000259" key="7">
    <source>
        <dbReference type="Pfam" id="PF01545"/>
    </source>
</evidence>
<dbReference type="EMBL" id="SMLW01000433">
    <property type="protein sequence ID" value="MTI24597.1"/>
    <property type="molecule type" value="Genomic_DNA"/>
</dbReference>
<feature type="domain" description="Cation efflux protein transmembrane" evidence="7">
    <location>
        <begin position="37"/>
        <end position="233"/>
    </location>
</feature>
<comment type="subcellular location">
    <subcellularLocation>
        <location evidence="1">Membrane</location>
        <topology evidence="1">Multi-pass membrane protein</topology>
    </subcellularLocation>
</comment>
<evidence type="ECO:0000313" key="8">
    <source>
        <dbReference type="EMBL" id="MTI24597.1"/>
    </source>
</evidence>
<reference evidence="8 9" key="1">
    <citation type="submission" date="2019-02" db="EMBL/GenBank/DDBJ databases">
        <authorList>
            <person name="Goldberg S.R."/>
            <person name="Haltli B.A."/>
            <person name="Correa H."/>
            <person name="Russell K.G."/>
        </authorList>
    </citation>
    <scope>NUCLEOTIDE SEQUENCE [LARGE SCALE GENOMIC DNA]</scope>
    <source>
        <strain evidence="8 9">JCM 16186</strain>
    </source>
</reference>